<dbReference type="Gene3D" id="3.10.290.10">
    <property type="entry name" value="RNA-binding S4 domain"/>
    <property type="match status" value="1"/>
</dbReference>
<dbReference type="InterPro" id="IPR006145">
    <property type="entry name" value="PsdUridine_synth_RsuA/RluA"/>
</dbReference>
<dbReference type="GO" id="GO:0001522">
    <property type="term" value="P:pseudouridine synthesis"/>
    <property type="evidence" value="ECO:0007669"/>
    <property type="project" value="InterPro"/>
</dbReference>
<organism evidence="6 7">
    <name type="scientific">Pycnococcus provasolii</name>
    <dbReference type="NCBI Taxonomy" id="41880"/>
    <lineage>
        <taxon>Eukaryota</taxon>
        <taxon>Viridiplantae</taxon>
        <taxon>Chlorophyta</taxon>
        <taxon>Pseudoscourfieldiophyceae</taxon>
        <taxon>Pseudoscourfieldiales</taxon>
        <taxon>Pycnococcaceae</taxon>
        <taxon>Pycnococcus</taxon>
    </lineage>
</organism>
<feature type="compositionally biased region" description="Polar residues" evidence="4">
    <location>
        <begin position="1"/>
        <end position="14"/>
    </location>
</feature>
<evidence type="ECO:0000259" key="5">
    <source>
        <dbReference type="SMART" id="SM00363"/>
    </source>
</evidence>
<dbReference type="InterPro" id="IPR020094">
    <property type="entry name" value="TruA/RsuA/RluB/E/F_N"/>
</dbReference>
<dbReference type="Gene3D" id="3.30.70.1560">
    <property type="entry name" value="Alpha-L RNA-binding motif"/>
    <property type="match status" value="1"/>
</dbReference>
<dbReference type="OrthoDB" id="440619at2759"/>
<comment type="caution">
    <text evidence="6">The sequence shown here is derived from an EMBL/GenBank/DDBJ whole genome shotgun (WGS) entry which is preliminary data.</text>
</comment>
<dbReference type="NCBIfam" id="TIGR00093">
    <property type="entry name" value="pseudouridine synthase"/>
    <property type="match status" value="1"/>
</dbReference>
<dbReference type="Pfam" id="PF01479">
    <property type="entry name" value="S4"/>
    <property type="match status" value="1"/>
</dbReference>
<dbReference type="GO" id="GO:0006364">
    <property type="term" value="P:rRNA processing"/>
    <property type="evidence" value="ECO:0007669"/>
    <property type="project" value="UniProtKB-ARBA"/>
</dbReference>
<evidence type="ECO:0000256" key="1">
    <source>
        <dbReference type="ARBA" id="ARBA00008348"/>
    </source>
</evidence>
<dbReference type="GO" id="GO:0003723">
    <property type="term" value="F:RNA binding"/>
    <property type="evidence" value="ECO:0007669"/>
    <property type="project" value="UniProtKB-KW"/>
</dbReference>
<name>A0A830H9F0_9CHLO</name>
<dbReference type="InterPro" id="IPR018496">
    <property type="entry name" value="PsdUridine_synth_RsuA/RluB_CS"/>
</dbReference>
<evidence type="ECO:0000313" key="6">
    <source>
        <dbReference type="EMBL" id="GHP03694.1"/>
    </source>
</evidence>
<dbReference type="SUPFAM" id="SSF55120">
    <property type="entry name" value="Pseudouridine synthase"/>
    <property type="match status" value="1"/>
</dbReference>
<dbReference type="PANTHER" id="PTHR47683:SF2">
    <property type="entry name" value="RNA-BINDING S4 DOMAIN-CONTAINING PROTEIN"/>
    <property type="match status" value="1"/>
</dbReference>
<keyword evidence="2" id="KW-0413">Isomerase</keyword>
<dbReference type="GO" id="GO:0009982">
    <property type="term" value="F:pseudouridine synthase activity"/>
    <property type="evidence" value="ECO:0007669"/>
    <property type="project" value="InterPro"/>
</dbReference>
<dbReference type="InterPro" id="IPR042092">
    <property type="entry name" value="PsdUridine_s_RsuA/RluB/E/F_cat"/>
</dbReference>
<feature type="region of interest" description="Disordered" evidence="4">
    <location>
        <begin position="93"/>
        <end position="116"/>
    </location>
</feature>
<feature type="compositionally biased region" description="Basic and acidic residues" evidence="4">
    <location>
        <begin position="18"/>
        <end position="31"/>
    </location>
</feature>
<comment type="similarity">
    <text evidence="1">Belongs to the pseudouridine synthase RsuA family.</text>
</comment>
<sequence>MPTTHVLNSGSTNHRSQKHNDGHLHDNNKVNGKIEEAGVRVNKAFRQTHSRREADALVASGRVHVNGTKPEPGTRLQPGDVVTLDGKRVAWERLEPTSKKRQTKETAASSKAASTPADVRQSMKKFVYIAYHKPKGVTCTTDQKDATNLLAALQRAGVEKKSKNQRLFPVGRLDKLSTGLLVVTSDGRVPNAVLAPDAKYQKQYVVKPHERVTDEHLRELRSGVIITTTAQRKGAKPLTAKTMPCQVDRRGDDLCFTLEEGRNRQIRRMLEALGYRTLALHRPSFAGLKLHGRTAAPGGWALLEGDELDVVAKWLK</sequence>
<dbReference type="CDD" id="cd00165">
    <property type="entry name" value="S4"/>
    <property type="match status" value="1"/>
</dbReference>
<feature type="compositionally biased region" description="Low complexity" evidence="4">
    <location>
        <begin position="105"/>
        <end position="116"/>
    </location>
</feature>
<keyword evidence="3" id="KW-0694">RNA-binding</keyword>
<dbReference type="Proteomes" id="UP000660262">
    <property type="component" value="Unassembled WGS sequence"/>
</dbReference>
<protein>
    <recommendedName>
        <fullName evidence="5">RNA-binding S4 domain-containing protein</fullName>
    </recommendedName>
</protein>
<dbReference type="InterPro" id="IPR000748">
    <property type="entry name" value="PsdUridine_synth_RsuA/RluB/E/F"/>
</dbReference>
<accession>A0A830H9F0</accession>
<dbReference type="InterPro" id="IPR020103">
    <property type="entry name" value="PsdUridine_synth_cat_dom_sf"/>
</dbReference>
<dbReference type="PANTHER" id="PTHR47683">
    <property type="entry name" value="PSEUDOURIDINE SYNTHASE FAMILY PROTEIN-RELATED"/>
    <property type="match status" value="1"/>
</dbReference>
<evidence type="ECO:0000256" key="3">
    <source>
        <dbReference type="PROSITE-ProRule" id="PRU00182"/>
    </source>
</evidence>
<feature type="region of interest" description="Disordered" evidence="4">
    <location>
        <begin position="1"/>
        <end position="31"/>
    </location>
</feature>
<evidence type="ECO:0000313" key="7">
    <source>
        <dbReference type="Proteomes" id="UP000660262"/>
    </source>
</evidence>
<dbReference type="AlphaFoldDB" id="A0A830H9F0"/>
<dbReference type="InterPro" id="IPR050343">
    <property type="entry name" value="RsuA_PseudoU_synthase"/>
</dbReference>
<feature type="domain" description="RNA-binding S4" evidence="5">
    <location>
        <begin position="39"/>
        <end position="102"/>
    </location>
</feature>
<evidence type="ECO:0000256" key="4">
    <source>
        <dbReference type="SAM" id="MobiDB-lite"/>
    </source>
</evidence>
<dbReference type="Pfam" id="PF00849">
    <property type="entry name" value="PseudoU_synth_2"/>
    <property type="match status" value="1"/>
</dbReference>
<keyword evidence="7" id="KW-1185">Reference proteome</keyword>
<gene>
    <name evidence="6" type="ORF">PPROV_000244900</name>
</gene>
<proteinExistence type="inferred from homology"/>
<dbReference type="InterPro" id="IPR002942">
    <property type="entry name" value="S4_RNA-bd"/>
</dbReference>
<dbReference type="PROSITE" id="PS50889">
    <property type="entry name" value="S4"/>
    <property type="match status" value="1"/>
</dbReference>
<dbReference type="Gene3D" id="3.30.70.580">
    <property type="entry name" value="Pseudouridine synthase I, catalytic domain, N-terminal subdomain"/>
    <property type="match status" value="1"/>
</dbReference>
<reference evidence="6" key="1">
    <citation type="submission" date="2020-10" db="EMBL/GenBank/DDBJ databases">
        <title>Unveiling of a novel bifunctional photoreceptor, Dualchrome1, isolated from a cosmopolitan green alga.</title>
        <authorList>
            <person name="Suzuki S."/>
            <person name="Kawachi M."/>
        </authorList>
    </citation>
    <scope>NUCLEOTIDE SEQUENCE</scope>
    <source>
        <strain evidence="6">NIES 2893</strain>
    </source>
</reference>
<dbReference type="SMART" id="SM00363">
    <property type="entry name" value="S4"/>
    <property type="match status" value="1"/>
</dbReference>
<evidence type="ECO:0000256" key="2">
    <source>
        <dbReference type="ARBA" id="ARBA00023235"/>
    </source>
</evidence>
<dbReference type="EMBL" id="BNJQ01000006">
    <property type="protein sequence ID" value="GHP03694.1"/>
    <property type="molecule type" value="Genomic_DNA"/>
</dbReference>
<dbReference type="SUPFAM" id="SSF55174">
    <property type="entry name" value="Alpha-L RNA-binding motif"/>
    <property type="match status" value="1"/>
</dbReference>
<dbReference type="InterPro" id="IPR036986">
    <property type="entry name" value="S4_RNA-bd_sf"/>
</dbReference>
<dbReference type="PROSITE" id="PS01149">
    <property type="entry name" value="PSI_RSU"/>
    <property type="match status" value="1"/>
</dbReference>